<feature type="region of interest" description="Disordered" evidence="4">
    <location>
        <begin position="901"/>
        <end position="965"/>
    </location>
</feature>
<feature type="compositionally biased region" description="Basic and acidic residues" evidence="4">
    <location>
        <begin position="1298"/>
        <end position="1321"/>
    </location>
</feature>
<evidence type="ECO:0000259" key="5">
    <source>
        <dbReference type="PROSITE" id="PS51050"/>
    </source>
</evidence>
<feature type="compositionally biased region" description="Low complexity" evidence="4">
    <location>
        <begin position="919"/>
        <end position="930"/>
    </location>
</feature>
<dbReference type="OMA" id="DNSRTEV"/>
<feature type="compositionally biased region" description="Acidic residues" evidence="4">
    <location>
        <begin position="1"/>
        <end position="12"/>
    </location>
</feature>
<feature type="compositionally biased region" description="Polar residues" evidence="4">
    <location>
        <begin position="1158"/>
        <end position="1178"/>
    </location>
</feature>
<keyword evidence="1" id="KW-0479">Metal-binding</keyword>
<dbReference type="PROSITE" id="PS51050">
    <property type="entry name" value="ZF_CW"/>
    <property type="match status" value="1"/>
</dbReference>
<name>A0A200Q1H4_MACCD</name>
<feature type="region of interest" description="Disordered" evidence="4">
    <location>
        <begin position="157"/>
        <end position="183"/>
    </location>
</feature>
<dbReference type="Pfam" id="PF07496">
    <property type="entry name" value="zf-CW"/>
    <property type="match status" value="1"/>
</dbReference>
<feature type="compositionally biased region" description="Polar residues" evidence="4">
    <location>
        <begin position="96"/>
        <end position="107"/>
    </location>
</feature>
<feature type="region of interest" description="Disordered" evidence="4">
    <location>
        <begin position="754"/>
        <end position="780"/>
    </location>
</feature>
<feature type="compositionally biased region" description="Basic and acidic residues" evidence="4">
    <location>
        <begin position="303"/>
        <end position="313"/>
    </location>
</feature>
<dbReference type="FunCoup" id="A0A200Q1H4">
    <property type="interactions" value="1725"/>
</dbReference>
<reference evidence="6 7" key="1">
    <citation type="journal article" date="2017" name="Mol. Plant">
        <title>The Genome of Medicinal Plant Macleaya cordata Provides New Insights into Benzylisoquinoline Alkaloids Metabolism.</title>
        <authorList>
            <person name="Liu X."/>
            <person name="Liu Y."/>
            <person name="Huang P."/>
            <person name="Ma Y."/>
            <person name="Qing Z."/>
            <person name="Tang Q."/>
            <person name="Cao H."/>
            <person name="Cheng P."/>
            <person name="Zheng Y."/>
            <person name="Yuan Z."/>
            <person name="Zhou Y."/>
            <person name="Liu J."/>
            <person name="Tang Z."/>
            <person name="Zhuo Y."/>
            <person name="Zhang Y."/>
            <person name="Yu L."/>
            <person name="Huang J."/>
            <person name="Yang P."/>
            <person name="Peng Q."/>
            <person name="Zhang J."/>
            <person name="Jiang W."/>
            <person name="Zhang Z."/>
            <person name="Lin K."/>
            <person name="Ro D.K."/>
            <person name="Chen X."/>
            <person name="Xiong X."/>
            <person name="Shang Y."/>
            <person name="Huang S."/>
            <person name="Zeng J."/>
        </authorList>
    </citation>
    <scope>NUCLEOTIDE SEQUENCE [LARGE SCALE GENOMIC DNA]</scope>
    <source>
        <strain evidence="7">cv. BLH2017</strain>
        <tissue evidence="6">Root</tissue>
    </source>
</reference>
<evidence type="ECO:0000256" key="1">
    <source>
        <dbReference type="ARBA" id="ARBA00022723"/>
    </source>
</evidence>
<keyword evidence="7" id="KW-1185">Reference proteome</keyword>
<comment type="caution">
    <text evidence="6">The sequence shown here is derived from an EMBL/GenBank/DDBJ whole genome shotgun (WGS) entry which is preliminary data.</text>
</comment>
<feature type="region of interest" description="Disordered" evidence="4">
    <location>
        <begin position="292"/>
        <end position="317"/>
    </location>
</feature>
<dbReference type="Proteomes" id="UP000195402">
    <property type="component" value="Unassembled WGS sequence"/>
</dbReference>
<sequence length="1649" mass="180805">MEMEENELEEGEACYYQKDNDEDNIDPDVHLSYIDEKIQVILGHFQKDFEGGVSAENLGSKFGGYGSFLPSYQRSPSILSHPRTPQKVQNYNALKSPNNLQSESTGEFTPKHKPVNKSINPTEQKTLKVRIKVGPDRMSAQTNAEIYSGLGLDISPSSSLEDSAAESGGLSLESHDAPDESPASMLRNMTSFPVLGGSLLSPLADSLLRMTEKEKLLTDSRYSLADQCNQASSAMLVDESPSVRRDRRVCGEKKKKSVEKKSLEVNNINVNDAGNGSSFLGKEISVGNPIPPNALKLPLVSKSKGDTDDRGKDAGWASDITGELNKSVVKEDFFSDFAKKETLESMEDHNVENFRKQNLKNNVADNFLEDRKTCYLKDDQLDPSKYGRSEEDKSCDPSSGRLDGSKERKDLKVGPEDPPKQKTSYEKHGLKVPHGKEKSSAGGKKKSKGSQGKDIPAEEFPKESSRVGSSSSTKYKKKSTGEYPSKNKLENKRLHKESGKTRESRIDLLGDTKMELAENGMDLLETPRHKPMDSVLQVVEKETPKFSNKAKERSSGRKVENQLKSEAYSKSAPMVTPLTGNGPVSDAVPTTVAPVVIEEHWVACDRCQKWRLLPFGTNPDNLPKKWLCSMLNWLPGMNRCSVSEEETTKALNALYLLPAPENQNSLNNLSHGAASGVTSAGVQHLDQTHQGYDLHGGFSGGRKKPKSKEAVNAAMDRYPTELSNSTKKTLLVSLKSRNLHDANQSSLESNLANGAGFQQSSEDKHSKLNRKRGANQDEFRVSKKSKISVCTDERRIFEHDRTAKAGPNSMNGISNNATGKDVHKEAKDAKYDSKDGLPVSIKKLKDKVQVSLNGGPLDIVKCDTVGIPTKKRKVKEWQESQIYQPEALPSTGHYFEDNSVSVKEMSESERRKEKKARVSKSGGKESSSSKGGDKTDKRGIVTRIHISGSKNPFPRGMGEDDSGCVEKDQQLGQYEGANTASQRSLDGIDMLKKDLGYAQHSVTAASSSSKVSGSRKSRINIQEVKGSPVESVSSSPLRIANPDKVIPARRKLLGKDNATNVRYSVMGTPRRCSDGEVDGGNVASENERAEGAFPRSSLVACAHDHHDSDANHRSGGKFKAQIQPYNPMLNDSADASDQHKPYLGELLAGEPGNDERVNNNLYSSNGSQLQKSVKGSSLRSKDKHRSSKSAYGEGDKSVFGSFSEQEWSQTKNLRHETEIGSQNLSYNEEPRGEKNSFQEKCGAKSNKVEKNDSGKKDSLSEGRRERRSKFGEHEGSDVKLSGTCSKDGKSSSKQKLLQIRESEEPSNKFVSDRIDHLETAPKKGKSKSLSYSGDKQEILAHPHRPTAGKLKGSGSDILPVDASGCIPMKLDNQNGAYHSSSRQSTSSGLLVRNLESQSPVRKDSSSQAAANAFKEAKVLKHTADRLKNTGQELESTGIYFQAALKFLQGASFLELCNNDSIKHGEMPYMIEMYSSTAKLCEFVAREYERFKKMAAAALAYKCMEVAYMKVIYSKNSTVSKDRHELQTALQMVPPGESPSSSSSDVDNLNNQGTLDKVVLAKNVSSPQITGNHVIVARNHPNFVRLLNFAQNVNFAMEASRKSQNALAAANAGPEDAEGIASVKTVIDFTFHDVDGLLRLVRLAIEAVSR</sequence>
<proteinExistence type="predicted"/>
<organism evidence="6 7">
    <name type="scientific">Macleaya cordata</name>
    <name type="common">Five-seeded plume-poppy</name>
    <name type="synonym">Bocconia cordata</name>
    <dbReference type="NCBI Taxonomy" id="56857"/>
    <lineage>
        <taxon>Eukaryota</taxon>
        <taxon>Viridiplantae</taxon>
        <taxon>Streptophyta</taxon>
        <taxon>Embryophyta</taxon>
        <taxon>Tracheophyta</taxon>
        <taxon>Spermatophyta</taxon>
        <taxon>Magnoliopsida</taxon>
        <taxon>Ranunculales</taxon>
        <taxon>Papaveraceae</taxon>
        <taxon>Papaveroideae</taxon>
        <taxon>Macleaya</taxon>
    </lineage>
</organism>
<feature type="compositionally biased region" description="Basic and acidic residues" evidence="4">
    <location>
        <begin position="379"/>
        <end position="395"/>
    </location>
</feature>
<dbReference type="InterPro" id="IPR056406">
    <property type="entry name" value="THD_CWZF3/5/7"/>
</dbReference>
<evidence type="ECO:0000256" key="4">
    <source>
        <dbReference type="SAM" id="MobiDB-lite"/>
    </source>
</evidence>
<feature type="compositionally biased region" description="Basic and acidic residues" evidence="4">
    <location>
        <begin position="485"/>
        <end position="509"/>
    </location>
</feature>
<feature type="domain" description="CW-type" evidence="5">
    <location>
        <begin position="595"/>
        <end position="648"/>
    </location>
</feature>
<feature type="region of interest" description="Disordered" evidence="4">
    <location>
        <begin position="803"/>
        <end position="824"/>
    </location>
</feature>
<accession>A0A200Q1H4</accession>
<evidence type="ECO:0000313" key="6">
    <source>
        <dbReference type="EMBL" id="OVA04331.1"/>
    </source>
</evidence>
<evidence type="ECO:0000256" key="2">
    <source>
        <dbReference type="ARBA" id="ARBA00022771"/>
    </source>
</evidence>
<feature type="region of interest" description="Disordered" evidence="4">
    <location>
        <begin position="1144"/>
        <end position="1335"/>
    </location>
</feature>
<dbReference type="Pfam" id="PF24756">
    <property type="entry name" value="THD_CWZF3-5-7"/>
    <property type="match status" value="1"/>
</dbReference>
<dbReference type="PANTHER" id="PTHR46524:SF7">
    <property type="entry name" value="CW-TYPE ZINC FINGER"/>
    <property type="match status" value="1"/>
</dbReference>
<feature type="compositionally biased region" description="Basic and acidic residues" evidence="4">
    <location>
        <begin position="403"/>
        <end position="439"/>
    </location>
</feature>
<dbReference type="InterPro" id="IPR055300">
    <property type="entry name" value="CWZF3/5/7"/>
</dbReference>
<dbReference type="OrthoDB" id="757982at2759"/>
<feature type="compositionally biased region" description="Basic and acidic residues" evidence="4">
    <location>
        <begin position="1228"/>
        <end position="1237"/>
    </location>
</feature>
<feature type="compositionally biased region" description="Basic and acidic residues" evidence="4">
    <location>
        <begin position="455"/>
        <end position="465"/>
    </location>
</feature>
<feature type="region of interest" description="Disordered" evidence="4">
    <location>
        <begin position="1"/>
        <end position="21"/>
    </location>
</feature>
<feature type="compositionally biased region" description="Polar residues" evidence="4">
    <location>
        <begin position="808"/>
        <end position="818"/>
    </location>
</feature>
<feature type="region of interest" description="Disordered" evidence="4">
    <location>
        <begin position="96"/>
        <end position="119"/>
    </location>
</feature>
<keyword evidence="2" id="KW-0863">Zinc-finger</keyword>
<feature type="compositionally biased region" description="Basic and acidic residues" evidence="4">
    <location>
        <begin position="1246"/>
        <end position="1277"/>
    </location>
</feature>
<dbReference type="STRING" id="56857.A0A200Q1H4"/>
<dbReference type="InterPro" id="IPR011124">
    <property type="entry name" value="Znf_CW"/>
</dbReference>
<evidence type="ECO:0000256" key="3">
    <source>
        <dbReference type="ARBA" id="ARBA00022833"/>
    </source>
</evidence>
<dbReference type="Gene3D" id="3.30.40.100">
    <property type="match status" value="1"/>
</dbReference>
<keyword evidence="3" id="KW-0862">Zinc</keyword>
<protein>
    <submittedName>
        <fullName evidence="6">Zinc finger protein</fullName>
    </submittedName>
</protein>
<feature type="compositionally biased region" description="Polar residues" evidence="4">
    <location>
        <begin position="1200"/>
        <end position="1211"/>
    </location>
</feature>
<dbReference type="InParanoid" id="A0A200Q1H4"/>
<dbReference type="GO" id="GO:0008270">
    <property type="term" value="F:zinc ion binding"/>
    <property type="evidence" value="ECO:0007669"/>
    <property type="project" value="UniProtKB-KW"/>
</dbReference>
<gene>
    <name evidence="6" type="ORF">BVC80_1395g40</name>
</gene>
<evidence type="ECO:0000313" key="7">
    <source>
        <dbReference type="Proteomes" id="UP000195402"/>
    </source>
</evidence>
<dbReference type="EMBL" id="MVGT01003318">
    <property type="protein sequence ID" value="OVA04331.1"/>
    <property type="molecule type" value="Genomic_DNA"/>
</dbReference>
<feature type="region of interest" description="Disordered" evidence="4">
    <location>
        <begin position="379"/>
        <end position="509"/>
    </location>
</feature>
<dbReference type="PANTHER" id="PTHR46524">
    <property type="entry name" value="CW-TYPE ZINC FINGER"/>
    <property type="match status" value="1"/>
</dbReference>